<evidence type="ECO:0000256" key="7">
    <source>
        <dbReference type="ARBA" id="ARBA00022840"/>
    </source>
</evidence>
<evidence type="ECO:0000313" key="10">
    <source>
        <dbReference type="Proteomes" id="UP000485058"/>
    </source>
</evidence>
<keyword evidence="2" id="KW-0808">Transferase</keyword>
<dbReference type="SMART" id="SM00054">
    <property type="entry name" value="EFh"/>
    <property type="match status" value="4"/>
</dbReference>
<dbReference type="InterPro" id="IPR002048">
    <property type="entry name" value="EF_hand_dom"/>
</dbReference>
<dbReference type="Gene3D" id="1.10.510.10">
    <property type="entry name" value="Transferase(Phosphotransferase) domain 1"/>
    <property type="match status" value="1"/>
</dbReference>
<evidence type="ECO:0000256" key="4">
    <source>
        <dbReference type="ARBA" id="ARBA00022741"/>
    </source>
</evidence>
<dbReference type="Proteomes" id="UP000485058">
    <property type="component" value="Unassembled WGS sequence"/>
</dbReference>
<dbReference type="AlphaFoldDB" id="A0A699YK00"/>
<dbReference type="Gene3D" id="1.10.238.10">
    <property type="entry name" value="EF-hand"/>
    <property type="match status" value="1"/>
</dbReference>
<dbReference type="FunFam" id="1.10.238.10:FF:000003">
    <property type="entry name" value="Calmodulin A"/>
    <property type="match status" value="1"/>
</dbReference>
<dbReference type="PROSITE" id="PS00018">
    <property type="entry name" value="EF_HAND_1"/>
    <property type="match status" value="3"/>
</dbReference>
<dbReference type="GO" id="GO:0005524">
    <property type="term" value="F:ATP binding"/>
    <property type="evidence" value="ECO:0007669"/>
    <property type="project" value="UniProtKB-KW"/>
</dbReference>
<keyword evidence="3" id="KW-0677">Repeat</keyword>
<dbReference type="SUPFAM" id="SSF56112">
    <property type="entry name" value="Protein kinase-like (PK-like)"/>
    <property type="match status" value="1"/>
</dbReference>
<evidence type="ECO:0000259" key="8">
    <source>
        <dbReference type="PROSITE" id="PS50222"/>
    </source>
</evidence>
<keyword evidence="7" id="KW-0067">ATP-binding</keyword>
<accession>A0A699YK00</accession>
<dbReference type="GO" id="GO:0004674">
    <property type="term" value="F:protein serine/threonine kinase activity"/>
    <property type="evidence" value="ECO:0007669"/>
    <property type="project" value="UniProtKB-KW"/>
</dbReference>
<dbReference type="InterPro" id="IPR018247">
    <property type="entry name" value="EF_Hand_1_Ca_BS"/>
</dbReference>
<dbReference type="SUPFAM" id="SSF47473">
    <property type="entry name" value="EF-hand"/>
    <property type="match status" value="1"/>
</dbReference>
<organism evidence="9 10">
    <name type="scientific">Haematococcus lacustris</name>
    <name type="common">Green alga</name>
    <name type="synonym">Haematococcus pluvialis</name>
    <dbReference type="NCBI Taxonomy" id="44745"/>
    <lineage>
        <taxon>Eukaryota</taxon>
        <taxon>Viridiplantae</taxon>
        <taxon>Chlorophyta</taxon>
        <taxon>core chlorophytes</taxon>
        <taxon>Chlorophyceae</taxon>
        <taxon>CS clade</taxon>
        <taxon>Chlamydomonadales</taxon>
        <taxon>Haematococcaceae</taxon>
        <taxon>Haematococcus</taxon>
    </lineage>
</organism>
<evidence type="ECO:0000256" key="3">
    <source>
        <dbReference type="ARBA" id="ARBA00022737"/>
    </source>
</evidence>
<dbReference type="CDD" id="cd00051">
    <property type="entry name" value="EFh"/>
    <property type="match status" value="1"/>
</dbReference>
<protein>
    <recommendedName>
        <fullName evidence="8">EF-hand domain-containing protein</fullName>
    </recommendedName>
</protein>
<comment type="caution">
    <text evidence="9">The sequence shown here is derived from an EMBL/GenBank/DDBJ whole genome shotgun (WGS) entry which is preliminary data.</text>
</comment>
<evidence type="ECO:0000256" key="2">
    <source>
        <dbReference type="ARBA" id="ARBA00022679"/>
    </source>
</evidence>
<proteinExistence type="predicted"/>
<dbReference type="InterPro" id="IPR050205">
    <property type="entry name" value="CDPK_Ser/Thr_kinases"/>
</dbReference>
<dbReference type="EMBL" id="BLLF01000031">
    <property type="protein sequence ID" value="GFH06289.1"/>
    <property type="molecule type" value="Genomic_DNA"/>
</dbReference>
<dbReference type="PANTHER" id="PTHR24349">
    <property type="entry name" value="SERINE/THREONINE-PROTEIN KINASE"/>
    <property type="match status" value="1"/>
</dbReference>
<dbReference type="InterPro" id="IPR011009">
    <property type="entry name" value="Kinase-like_dom_sf"/>
</dbReference>
<evidence type="ECO:0000256" key="6">
    <source>
        <dbReference type="ARBA" id="ARBA00022837"/>
    </source>
</evidence>
<evidence type="ECO:0000313" key="9">
    <source>
        <dbReference type="EMBL" id="GFH06289.1"/>
    </source>
</evidence>
<keyword evidence="6" id="KW-0106">Calcium</keyword>
<feature type="domain" description="EF-hand" evidence="8">
    <location>
        <begin position="223"/>
        <end position="258"/>
    </location>
</feature>
<dbReference type="Pfam" id="PF13499">
    <property type="entry name" value="EF-hand_7"/>
    <property type="match status" value="2"/>
</dbReference>
<evidence type="ECO:0000256" key="1">
    <source>
        <dbReference type="ARBA" id="ARBA00022527"/>
    </source>
</evidence>
<keyword evidence="5" id="KW-0418">Kinase</keyword>
<keyword evidence="10" id="KW-1185">Reference proteome</keyword>
<name>A0A699YK00_HAELA</name>
<dbReference type="InterPro" id="IPR011992">
    <property type="entry name" value="EF-hand-dom_pair"/>
</dbReference>
<dbReference type="PROSITE" id="PS50222">
    <property type="entry name" value="EF_HAND_2"/>
    <property type="match status" value="3"/>
</dbReference>
<feature type="domain" description="EF-hand" evidence="8">
    <location>
        <begin position="110"/>
        <end position="138"/>
    </location>
</feature>
<feature type="domain" description="EF-hand" evidence="8">
    <location>
        <begin position="179"/>
        <end position="214"/>
    </location>
</feature>
<keyword evidence="4" id="KW-0547">Nucleotide-binding</keyword>
<reference evidence="9 10" key="1">
    <citation type="submission" date="2020-02" db="EMBL/GenBank/DDBJ databases">
        <title>Draft genome sequence of Haematococcus lacustris strain NIES-144.</title>
        <authorList>
            <person name="Morimoto D."/>
            <person name="Nakagawa S."/>
            <person name="Yoshida T."/>
            <person name="Sawayama S."/>
        </authorList>
    </citation>
    <scope>NUCLEOTIDE SEQUENCE [LARGE SCALE GENOMIC DNA]</scope>
    <source>
        <strain evidence="9 10">NIES-144</strain>
    </source>
</reference>
<dbReference type="GO" id="GO:0005509">
    <property type="term" value="F:calcium ion binding"/>
    <property type="evidence" value="ECO:0007669"/>
    <property type="project" value="InterPro"/>
</dbReference>
<keyword evidence="1" id="KW-0723">Serine/threonine-protein kinase</keyword>
<sequence>MTTEINWDAAELEPLSRSAVEFLQLLLRRDPQHRPSACQALTHAWVQEEGSAADLPLQGSVVQRLQRFSTYGHLKQVVLRMIADEMTEDMPAAGKVVKVVRDLKASGGLALFHELDTDKSGSVSLNELSLGLRRQGYVLADSEVEQLVTKIDADNDGDIVLSEFMTTLLDWHQLQQEPSWQAYLDHAFHRLDVDGDGFISLEELLEKLPRVNYTGGSAEAEAQRCAEAKLMLREADTNGDGKISREEFNDLLRDNHAPDSLSFYDDRLALNMGSV</sequence>
<gene>
    <name evidence="9" type="ORF">HaLaN_00896</name>
</gene>
<evidence type="ECO:0000256" key="5">
    <source>
        <dbReference type="ARBA" id="ARBA00022777"/>
    </source>
</evidence>